<evidence type="ECO:0000313" key="2">
    <source>
        <dbReference type="EMBL" id="TPR46046.1"/>
    </source>
</evidence>
<proteinExistence type="predicted"/>
<name>A0A2S2JK45_9LACO</name>
<keyword evidence="1" id="KW-0472">Membrane</keyword>
<dbReference type="EMBL" id="QUBG01000001">
    <property type="protein sequence ID" value="TPR46046.1"/>
    <property type="molecule type" value="Genomic_DNA"/>
</dbReference>
<accession>A0A2S2JK45</accession>
<sequence length="115" mass="13548">MQYIKKLIIQFFILFLPVYSIIDGAIGLAHDDLSHPDVLVLFGVLVIGIISLVNILIFISKLFSLGWHNIPIYYKIMFVFYLILIIPSLISWLSFFEIIPWNWNAIEFIYYLVHR</sequence>
<keyword evidence="1" id="KW-0812">Transmembrane</keyword>
<evidence type="ECO:0000256" key="1">
    <source>
        <dbReference type="SAM" id="Phobius"/>
    </source>
</evidence>
<dbReference type="Proteomes" id="UP000784700">
    <property type="component" value="Unassembled WGS sequence"/>
</dbReference>
<comment type="caution">
    <text evidence="2">The sequence shown here is derived from an EMBL/GenBank/DDBJ whole genome shotgun (WGS) entry which is preliminary data.</text>
</comment>
<gene>
    <name evidence="2" type="ORF">DY130_00605</name>
</gene>
<reference evidence="2" key="1">
    <citation type="submission" date="2018-08" db="EMBL/GenBank/DDBJ databases">
        <title>Comparative genomics of wild bee and flower associated Lactobacillus reveals potential adaptation to the bee host.</title>
        <authorList>
            <person name="Vuong H.Q."/>
            <person name="Mcfrederick Q.S."/>
        </authorList>
    </citation>
    <scope>NUCLEOTIDE SEQUENCE</scope>
    <source>
        <strain evidence="2">HV_63</strain>
    </source>
</reference>
<dbReference type="RefSeq" id="WP_108982586.1">
    <property type="nucleotide sequence ID" value="NZ_BAABXB010000154.1"/>
</dbReference>
<feature type="transmembrane region" description="Helical" evidence="1">
    <location>
        <begin position="7"/>
        <end position="26"/>
    </location>
</feature>
<feature type="transmembrane region" description="Helical" evidence="1">
    <location>
        <begin position="38"/>
        <end position="60"/>
    </location>
</feature>
<dbReference type="AlphaFoldDB" id="A0A2S2JK45"/>
<evidence type="ECO:0000313" key="3">
    <source>
        <dbReference type="Proteomes" id="UP000784700"/>
    </source>
</evidence>
<feature type="transmembrane region" description="Helical" evidence="1">
    <location>
        <begin position="72"/>
        <end position="95"/>
    </location>
</feature>
<organism evidence="2 3">
    <name type="scientific">Apilactobacillus micheneri</name>
    <dbReference type="NCBI Taxonomy" id="1899430"/>
    <lineage>
        <taxon>Bacteria</taxon>
        <taxon>Bacillati</taxon>
        <taxon>Bacillota</taxon>
        <taxon>Bacilli</taxon>
        <taxon>Lactobacillales</taxon>
        <taxon>Lactobacillaceae</taxon>
        <taxon>Apilactobacillus</taxon>
    </lineage>
</organism>
<dbReference type="GeneID" id="58107623"/>
<keyword evidence="1" id="KW-1133">Transmembrane helix</keyword>
<protein>
    <submittedName>
        <fullName evidence="2">Uncharacterized protein</fullName>
    </submittedName>
</protein>